<protein>
    <submittedName>
        <fullName evidence="2">Uncharacterized protein</fullName>
    </submittedName>
</protein>
<reference evidence="2 3" key="1">
    <citation type="submission" date="2015-07" db="EMBL/GenBank/DDBJ databases">
        <title>The genome of Habropoda laboriosa.</title>
        <authorList>
            <person name="Pan H."/>
            <person name="Kapheim K."/>
        </authorList>
    </citation>
    <scope>NUCLEOTIDE SEQUENCE [LARGE SCALE GENOMIC DNA]</scope>
    <source>
        <strain evidence="2">0110345459</strain>
    </source>
</reference>
<sequence length="56" mass="6200">MWPVSSVLCTSPDHRCPVDFDAPRPNPPVDSSDNSDQLLSVSLAAARHKHRHTYTS</sequence>
<name>A0A0L7QW20_9HYME</name>
<dbReference type="AlphaFoldDB" id="A0A0L7QW20"/>
<gene>
    <name evidence="2" type="ORF">WH47_03723</name>
</gene>
<evidence type="ECO:0000313" key="3">
    <source>
        <dbReference type="Proteomes" id="UP000053825"/>
    </source>
</evidence>
<evidence type="ECO:0000256" key="1">
    <source>
        <dbReference type="SAM" id="MobiDB-lite"/>
    </source>
</evidence>
<dbReference type="Proteomes" id="UP000053825">
    <property type="component" value="Unassembled WGS sequence"/>
</dbReference>
<organism evidence="2 3">
    <name type="scientific">Habropoda laboriosa</name>
    <dbReference type="NCBI Taxonomy" id="597456"/>
    <lineage>
        <taxon>Eukaryota</taxon>
        <taxon>Metazoa</taxon>
        <taxon>Ecdysozoa</taxon>
        <taxon>Arthropoda</taxon>
        <taxon>Hexapoda</taxon>
        <taxon>Insecta</taxon>
        <taxon>Pterygota</taxon>
        <taxon>Neoptera</taxon>
        <taxon>Endopterygota</taxon>
        <taxon>Hymenoptera</taxon>
        <taxon>Apocrita</taxon>
        <taxon>Aculeata</taxon>
        <taxon>Apoidea</taxon>
        <taxon>Anthophila</taxon>
        <taxon>Apidae</taxon>
        <taxon>Habropoda</taxon>
    </lineage>
</organism>
<proteinExistence type="predicted"/>
<accession>A0A0L7QW20</accession>
<feature type="region of interest" description="Disordered" evidence="1">
    <location>
        <begin position="15"/>
        <end position="35"/>
    </location>
</feature>
<evidence type="ECO:0000313" key="2">
    <source>
        <dbReference type="EMBL" id="KOC62739.1"/>
    </source>
</evidence>
<keyword evidence="3" id="KW-1185">Reference proteome</keyword>
<dbReference type="EMBL" id="KQ414721">
    <property type="protein sequence ID" value="KOC62739.1"/>
    <property type="molecule type" value="Genomic_DNA"/>
</dbReference>